<comment type="similarity">
    <text evidence="3">Belongs to the PPR family. PCMP-E subfamily.</text>
</comment>
<evidence type="ECO:0000313" key="5">
    <source>
        <dbReference type="Proteomes" id="UP000092600"/>
    </source>
</evidence>
<dbReference type="AlphaFoldDB" id="A0A199VY14"/>
<dbReference type="InterPro" id="IPR011990">
    <property type="entry name" value="TPR-like_helical_dom_sf"/>
</dbReference>
<dbReference type="PANTHER" id="PTHR24015:SF548">
    <property type="entry name" value="OS08G0340900 PROTEIN"/>
    <property type="match status" value="1"/>
</dbReference>
<reference evidence="4 5" key="1">
    <citation type="journal article" date="2016" name="DNA Res.">
        <title>The draft genome of MD-2 pineapple using hybrid error correction of long reads.</title>
        <authorList>
            <person name="Redwan R.M."/>
            <person name="Saidin A."/>
            <person name="Kumar S.V."/>
        </authorList>
    </citation>
    <scope>NUCLEOTIDE SEQUENCE [LARGE SCALE GENOMIC DNA]</scope>
    <source>
        <strain evidence="5">cv. MD2</strain>
        <tissue evidence="4">Leaf</tissue>
    </source>
</reference>
<evidence type="ECO:0000256" key="1">
    <source>
        <dbReference type="ARBA" id="ARBA00022737"/>
    </source>
</evidence>
<dbReference type="InterPro" id="IPR002885">
    <property type="entry name" value="PPR_rpt"/>
</dbReference>
<dbReference type="GO" id="GO:0003723">
    <property type="term" value="F:RNA binding"/>
    <property type="evidence" value="ECO:0007669"/>
    <property type="project" value="InterPro"/>
</dbReference>
<organism evidence="4 5">
    <name type="scientific">Ananas comosus</name>
    <name type="common">Pineapple</name>
    <name type="synonym">Ananas ananas</name>
    <dbReference type="NCBI Taxonomy" id="4615"/>
    <lineage>
        <taxon>Eukaryota</taxon>
        <taxon>Viridiplantae</taxon>
        <taxon>Streptophyta</taxon>
        <taxon>Embryophyta</taxon>
        <taxon>Tracheophyta</taxon>
        <taxon>Spermatophyta</taxon>
        <taxon>Magnoliopsida</taxon>
        <taxon>Liliopsida</taxon>
        <taxon>Poales</taxon>
        <taxon>Bromeliaceae</taxon>
        <taxon>Bromelioideae</taxon>
        <taxon>Ananas</taxon>
    </lineage>
</organism>
<dbReference type="EMBL" id="LSRQ01000573">
    <property type="protein sequence ID" value="OAY81894.1"/>
    <property type="molecule type" value="Genomic_DNA"/>
</dbReference>
<comment type="caution">
    <text evidence="4">The sequence shown here is derived from an EMBL/GenBank/DDBJ whole genome shotgun (WGS) entry which is preliminary data.</text>
</comment>
<dbReference type="Proteomes" id="UP000092600">
    <property type="component" value="Unassembled WGS sequence"/>
</dbReference>
<evidence type="ECO:0000256" key="3">
    <source>
        <dbReference type="ARBA" id="ARBA00061659"/>
    </source>
</evidence>
<dbReference type="Pfam" id="PF01535">
    <property type="entry name" value="PPR"/>
    <property type="match status" value="1"/>
</dbReference>
<name>A0A199VY14_ANACO</name>
<proteinExistence type="inferred from homology"/>
<dbReference type="PANTHER" id="PTHR24015">
    <property type="entry name" value="OS07G0578800 PROTEIN-RELATED"/>
    <property type="match status" value="1"/>
</dbReference>
<accession>A0A199VY14</accession>
<evidence type="ECO:0000313" key="4">
    <source>
        <dbReference type="EMBL" id="OAY81894.1"/>
    </source>
</evidence>
<evidence type="ECO:0000256" key="2">
    <source>
        <dbReference type="ARBA" id="ARBA00022946"/>
    </source>
</evidence>
<dbReference type="FunFam" id="1.25.40.10:FF:001180">
    <property type="entry name" value="Pentatricopeptide repeat-containing protein At2g03380, mitochondrial"/>
    <property type="match status" value="1"/>
</dbReference>
<keyword evidence="2" id="KW-0809">Transit peptide</keyword>
<keyword evidence="1" id="KW-0677">Repeat</keyword>
<sequence length="194" mass="22190">MITLLKRRHLPPINPSLHLHLQTLSTNTIKHLPKPQELSNPNPFLSLLHSCSNLFSLKQIHALLVVHGLIQNLPLNTKLVSSYCAFESLESARKVFDEIPDPDLYSWKVMLRWYVVSDHYVEAIGFYGRRMRQCLLVEDNVVFSLVLKACVKSLDIDEGKKVHGHVVKVGNLDCFVLNCLVDMYAKCEDIEVRT</sequence>
<protein>
    <submittedName>
        <fullName evidence="4">Pentatricopeptide repeat-containing protein, mitochondrial</fullName>
    </submittedName>
</protein>
<gene>
    <name evidence="4" type="ORF">ACMD2_15520</name>
</gene>
<dbReference type="GO" id="GO:0009451">
    <property type="term" value="P:RNA modification"/>
    <property type="evidence" value="ECO:0007669"/>
    <property type="project" value="InterPro"/>
</dbReference>
<dbReference type="InterPro" id="IPR046960">
    <property type="entry name" value="PPR_At4g14850-like_plant"/>
</dbReference>
<dbReference type="Gene3D" id="1.25.40.10">
    <property type="entry name" value="Tetratricopeptide repeat domain"/>
    <property type="match status" value="1"/>
</dbReference>